<evidence type="ECO:0000313" key="4">
    <source>
        <dbReference type="EMBL" id="MRG92346.1"/>
    </source>
</evidence>
<feature type="transmembrane region" description="Helical" evidence="2">
    <location>
        <begin position="138"/>
        <end position="160"/>
    </location>
</feature>
<dbReference type="InterPro" id="IPR023201">
    <property type="entry name" value="SecY_dom_sf"/>
</dbReference>
<keyword evidence="2" id="KW-0812">Transmembrane</keyword>
<feature type="transmembrane region" description="Helical" evidence="2">
    <location>
        <begin position="370"/>
        <end position="388"/>
    </location>
</feature>
<dbReference type="GO" id="GO:0016020">
    <property type="term" value="C:membrane"/>
    <property type="evidence" value="ECO:0007669"/>
    <property type="project" value="InterPro"/>
</dbReference>
<evidence type="ECO:0000256" key="2">
    <source>
        <dbReference type="SAM" id="Phobius"/>
    </source>
</evidence>
<dbReference type="InterPro" id="IPR018551">
    <property type="entry name" value="DUF2007"/>
</dbReference>
<dbReference type="SUPFAM" id="SSF103491">
    <property type="entry name" value="Preprotein translocase SecY subunit"/>
    <property type="match status" value="1"/>
</dbReference>
<dbReference type="Pfam" id="PF00344">
    <property type="entry name" value="SecY"/>
    <property type="match status" value="1"/>
</dbReference>
<organism evidence="4 5">
    <name type="scientific">Polyangium spumosum</name>
    <dbReference type="NCBI Taxonomy" id="889282"/>
    <lineage>
        <taxon>Bacteria</taxon>
        <taxon>Pseudomonadati</taxon>
        <taxon>Myxococcota</taxon>
        <taxon>Polyangia</taxon>
        <taxon>Polyangiales</taxon>
        <taxon>Polyangiaceae</taxon>
        <taxon>Polyangium</taxon>
    </lineage>
</organism>
<feature type="domain" description="DUF2007" evidence="3">
    <location>
        <begin position="485"/>
        <end position="538"/>
    </location>
</feature>
<gene>
    <name evidence="4" type="ORF">GF068_10455</name>
</gene>
<evidence type="ECO:0000259" key="3">
    <source>
        <dbReference type="Pfam" id="PF09413"/>
    </source>
</evidence>
<name>A0A6N7PNG2_9BACT</name>
<feature type="transmembrane region" description="Helical" evidence="2">
    <location>
        <begin position="273"/>
        <end position="295"/>
    </location>
</feature>
<dbReference type="Pfam" id="PF09413">
    <property type="entry name" value="DUF2007"/>
    <property type="match status" value="1"/>
</dbReference>
<dbReference type="EMBL" id="WJIE01000003">
    <property type="protein sequence ID" value="MRG92346.1"/>
    <property type="molecule type" value="Genomic_DNA"/>
</dbReference>
<feature type="region of interest" description="Disordered" evidence="1">
    <location>
        <begin position="546"/>
        <end position="576"/>
    </location>
</feature>
<dbReference type="Gene3D" id="1.10.3370.10">
    <property type="entry name" value="SecY subunit domain"/>
    <property type="match status" value="1"/>
</dbReference>
<feature type="transmembrane region" description="Helical" evidence="2">
    <location>
        <begin position="212"/>
        <end position="231"/>
    </location>
</feature>
<protein>
    <recommendedName>
        <fullName evidence="3">DUF2007 domain-containing protein</fullName>
    </recommendedName>
</protein>
<dbReference type="PRINTS" id="PR00303">
    <property type="entry name" value="SECYTRNLCASE"/>
</dbReference>
<dbReference type="AlphaFoldDB" id="A0A6N7PNG2"/>
<sequence>MYIVASLDLATPRLRAARAGNKGLTPGAEARILASRGRMKFCPNVACSHRQRTGTPAEYDVDRPDCADCGVELVDGPAYDAAPSSEPATRPLPPGFLSRVGVTAFALAIAIAGVRLVPLPGIDPAALPPRASLINLSVFAIGLQPVLTAALLVELVAWSVPALRPLRHAGPEGREKLGRAMIVLAMGFTLIHAYGISTLVDSLRLDASRLAVMGSLLGGTSLLVLLASWVTRRGLGNGFALLYLFPKLVDEGVLLHGVLSGTFTGEPPTAAEIVRIFAIPALLVAATIACARWPASRDERVRARPAGAEPYRRGAGPTGAEPPPLRLPTSGIAPALVPGSLGGLLWLLSTIGLIPYAVGDWYFQQNGAPLVVQLVLTTALVVAFGWGFQTPTAREAIWRRVREVAPASRPLDEGNTEILAALRMSILPLCVFVILPMFVDVGPGTSAFFLPLVTMFVLDFVAEARARMQIEGELVSVWPEHRVFAADMAAAALRSEGIPVLLRGIHYRTMARFAHPFVPIEVMVPASRAEEATRIVRQILLGEAPPPAVLQDEPTPPAAPKKKKRKKKPADDEATA</sequence>
<dbReference type="Proteomes" id="UP000440224">
    <property type="component" value="Unassembled WGS sequence"/>
</dbReference>
<feature type="transmembrane region" description="Helical" evidence="2">
    <location>
        <begin position="180"/>
        <end position="200"/>
    </location>
</feature>
<keyword evidence="2" id="KW-0472">Membrane</keyword>
<dbReference type="InterPro" id="IPR002208">
    <property type="entry name" value="SecY/SEC61-alpha"/>
</dbReference>
<reference evidence="4 5" key="1">
    <citation type="submission" date="2019-10" db="EMBL/GenBank/DDBJ databases">
        <title>A soil myxobacterium in the family Polyangiaceae.</title>
        <authorList>
            <person name="Li Y."/>
            <person name="Wang J."/>
        </authorList>
    </citation>
    <scope>NUCLEOTIDE SEQUENCE [LARGE SCALE GENOMIC DNA]</scope>
    <source>
        <strain evidence="4 5">DSM 14734</strain>
    </source>
</reference>
<dbReference type="RefSeq" id="WP_153819235.1">
    <property type="nucleotide sequence ID" value="NZ_WJIE01000003.1"/>
</dbReference>
<feature type="transmembrane region" description="Helical" evidence="2">
    <location>
        <begin position="335"/>
        <end position="358"/>
    </location>
</feature>
<feature type="compositionally biased region" description="Pro residues" evidence="1">
    <location>
        <begin position="546"/>
        <end position="559"/>
    </location>
</feature>
<keyword evidence="2" id="KW-1133">Transmembrane helix</keyword>
<dbReference type="OrthoDB" id="5526876at2"/>
<feature type="transmembrane region" description="Helical" evidence="2">
    <location>
        <begin position="96"/>
        <end position="117"/>
    </location>
</feature>
<keyword evidence="5" id="KW-1185">Reference proteome</keyword>
<evidence type="ECO:0000256" key="1">
    <source>
        <dbReference type="SAM" id="MobiDB-lite"/>
    </source>
</evidence>
<comment type="caution">
    <text evidence="4">The sequence shown here is derived from an EMBL/GenBank/DDBJ whole genome shotgun (WGS) entry which is preliminary data.</text>
</comment>
<feature type="region of interest" description="Disordered" evidence="1">
    <location>
        <begin position="304"/>
        <end position="323"/>
    </location>
</feature>
<feature type="transmembrane region" description="Helical" evidence="2">
    <location>
        <begin position="418"/>
        <end position="439"/>
    </location>
</feature>
<proteinExistence type="predicted"/>
<accession>A0A6N7PNG2</accession>
<evidence type="ECO:0000313" key="5">
    <source>
        <dbReference type="Proteomes" id="UP000440224"/>
    </source>
</evidence>
<dbReference type="GO" id="GO:0015031">
    <property type="term" value="P:protein transport"/>
    <property type="evidence" value="ECO:0007669"/>
    <property type="project" value="InterPro"/>
</dbReference>